<protein>
    <submittedName>
        <fullName evidence="3">Alpha/beta fold hydrolase</fullName>
    </submittedName>
</protein>
<dbReference type="GO" id="GO:0008610">
    <property type="term" value="P:lipid biosynthetic process"/>
    <property type="evidence" value="ECO:0007669"/>
    <property type="project" value="TreeGrafter"/>
</dbReference>
<evidence type="ECO:0000259" key="2">
    <source>
        <dbReference type="Pfam" id="PF00975"/>
    </source>
</evidence>
<sequence>MPTSASRTIRHLRSSTSVAARPGSSWARCWAPHNPFIPNRRRPWPCMPGSPPQGICPVLNEILHLQQHQQRWIRRFEPRPLARMYLFCLAHAGGGARFFASWARLLPPNIEVIALQLPGREERINEPLIDQMRPLVNGLTAVLPDWLDRPYALFGHSMGAAVAHEVCLALQRQSLRQPTCLIVSGREGPNRHHGGSLHLAEDGRLLADIAGLGGSPSALQTCPELQSMALPILRNDYKLIETYRPDPQRARLNVPIEVLVGRDDRELNPGDAEAWADETDKGIRLHPFEGGHFYLTPQREMVLRCISRCLGVSSPQALEMP</sequence>
<reference evidence="3 4" key="1">
    <citation type="submission" date="2019-11" db="EMBL/GenBank/DDBJ databases">
        <title>Pseudmonas karstica sp. nov. and Pseudomonas spelaei sp. nov. from caves.</title>
        <authorList>
            <person name="Zeman M."/>
        </authorList>
    </citation>
    <scope>NUCLEOTIDE SEQUENCE [LARGE SCALE GENOMIC DNA]</scope>
    <source>
        <strain evidence="3 4">CCM 7891</strain>
    </source>
</reference>
<comment type="similarity">
    <text evidence="1">Belongs to the thioesterase family.</text>
</comment>
<dbReference type="SUPFAM" id="SSF53474">
    <property type="entry name" value="alpha/beta-Hydrolases"/>
    <property type="match status" value="1"/>
</dbReference>
<evidence type="ECO:0000256" key="1">
    <source>
        <dbReference type="ARBA" id="ARBA00007169"/>
    </source>
</evidence>
<organism evidence="3 4">
    <name type="scientific">Pseudomonas karstica</name>
    <dbReference type="NCBI Taxonomy" id="1055468"/>
    <lineage>
        <taxon>Bacteria</taxon>
        <taxon>Pseudomonadati</taxon>
        <taxon>Pseudomonadota</taxon>
        <taxon>Gammaproteobacteria</taxon>
        <taxon>Pseudomonadales</taxon>
        <taxon>Pseudomonadaceae</taxon>
        <taxon>Pseudomonas</taxon>
    </lineage>
</organism>
<dbReference type="Proteomes" id="UP000431485">
    <property type="component" value="Unassembled WGS sequence"/>
</dbReference>
<proteinExistence type="inferred from homology"/>
<dbReference type="OrthoDB" id="8480037at2"/>
<dbReference type="InterPro" id="IPR029058">
    <property type="entry name" value="AB_hydrolase_fold"/>
</dbReference>
<accession>A0A7X2UVX3</accession>
<dbReference type="AlphaFoldDB" id="A0A7X2UVX3"/>
<dbReference type="EMBL" id="WLYI01000003">
    <property type="protein sequence ID" value="MTD18101.1"/>
    <property type="molecule type" value="Genomic_DNA"/>
</dbReference>
<feature type="domain" description="Thioesterase" evidence="2">
    <location>
        <begin position="86"/>
        <end position="308"/>
    </location>
</feature>
<gene>
    <name evidence="3" type="ORF">GIR22_02950</name>
</gene>
<dbReference type="PANTHER" id="PTHR11487:SF0">
    <property type="entry name" value="S-ACYL FATTY ACID SYNTHASE THIOESTERASE, MEDIUM CHAIN"/>
    <property type="match status" value="1"/>
</dbReference>
<dbReference type="InterPro" id="IPR001031">
    <property type="entry name" value="Thioesterase"/>
</dbReference>
<dbReference type="Pfam" id="PF00975">
    <property type="entry name" value="Thioesterase"/>
    <property type="match status" value="1"/>
</dbReference>
<evidence type="ECO:0000313" key="4">
    <source>
        <dbReference type="Proteomes" id="UP000431485"/>
    </source>
</evidence>
<dbReference type="Gene3D" id="3.40.50.1820">
    <property type="entry name" value="alpha/beta hydrolase"/>
    <property type="match status" value="1"/>
</dbReference>
<name>A0A7X2UVX3_9PSED</name>
<dbReference type="GO" id="GO:0016787">
    <property type="term" value="F:hydrolase activity"/>
    <property type="evidence" value="ECO:0007669"/>
    <property type="project" value="UniProtKB-KW"/>
</dbReference>
<dbReference type="InterPro" id="IPR012223">
    <property type="entry name" value="TEII"/>
</dbReference>
<dbReference type="PANTHER" id="PTHR11487">
    <property type="entry name" value="THIOESTERASE"/>
    <property type="match status" value="1"/>
</dbReference>
<comment type="caution">
    <text evidence="3">The sequence shown here is derived from an EMBL/GenBank/DDBJ whole genome shotgun (WGS) entry which is preliminary data.</text>
</comment>
<evidence type="ECO:0000313" key="3">
    <source>
        <dbReference type="EMBL" id="MTD18101.1"/>
    </source>
</evidence>
<keyword evidence="4" id="KW-1185">Reference proteome</keyword>
<keyword evidence="3" id="KW-0378">Hydrolase</keyword>